<evidence type="ECO:0000259" key="3">
    <source>
        <dbReference type="Pfam" id="PF03413"/>
    </source>
</evidence>
<feature type="region of interest" description="Disordered" evidence="1">
    <location>
        <begin position="28"/>
        <end position="57"/>
    </location>
</feature>
<evidence type="ECO:0000256" key="2">
    <source>
        <dbReference type="SAM" id="SignalP"/>
    </source>
</evidence>
<feature type="compositionally biased region" description="Low complexity" evidence="1">
    <location>
        <begin position="28"/>
        <end position="45"/>
    </location>
</feature>
<protein>
    <submittedName>
        <fullName evidence="4">PepSY domain-containing protein</fullName>
    </submittedName>
</protein>
<dbReference type="InterPro" id="IPR025711">
    <property type="entry name" value="PepSY"/>
</dbReference>
<reference evidence="4 5" key="1">
    <citation type="submission" date="2024-06" db="EMBL/GenBank/DDBJ databases">
        <title>The Natural Products Discovery Center: Release of the First 8490 Sequenced Strains for Exploring Actinobacteria Biosynthetic Diversity.</title>
        <authorList>
            <person name="Kalkreuter E."/>
            <person name="Kautsar S.A."/>
            <person name="Yang D."/>
            <person name="Bader C.D."/>
            <person name="Teijaro C.N."/>
            <person name="Fluegel L."/>
            <person name="Davis C.M."/>
            <person name="Simpson J.R."/>
            <person name="Lauterbach L."/>
            <person name="Steele A.D."/>
            <person name="Gui C."/>
            <person name="Meng S."/>
            <person name="Li G."/>
            <person name="Viehrig K."/>
            <person name="Ye F."/>
            <person name="Su P."/>
            <person name="Kiefer A.F."/>
            <person name="Nichols A."/>
            <person name="Cepeda A.J."/>
            <person name="Yan W."/>
            <person name="Fan B."/>
            <person name="Jiang Y."/>
            <person name="Adhikari A."/>
            <person name="Zheng C.-J."/>
            <person name="Schuster L."/>
            <person name="Cowan T.M."/>
            <person name="Smanski M.J."/>
            <person name="Chevrette M.G."/>
            <person name="De Carvalho L.P.S."/>
            <person name="Shen B."/>
        </authorList>
    </citation>
    <scope>NUCLEOTIDE SEQUENCE [LARGE SCALE GENOMIC DNA]</scope>
    <source>
        <strain evidence="4 5">NPDC046851</strain>
    </source>
</reference>
<dbReference type="Pfam" id="PF03413">
    <property type="entry name" value="PepSY"/>
    <property type="match status" value="1"/>
</dbReference>
<comment type="caution">
    <text evidence="4">The sequence shown here is derived from an EMBL/GenBank/DDBJ whole genome shotgun (WGS) entry which is preliminary data.</text>
</comment>
<name>A0ABV3AZB7_9ACTN</name>
<sequence>MNVKTRALTALSTGLLLFGLVACGGSDSGDSAAKGGSGSEAAEGGDPVEKPLTGEAKQKAEAAALAAFPGTVVKSEEDAENPGTYAVEIKKKDGSEIEVYLDPKTYKVLKTKNEEGDEDGS</sequence>
<evidence type="ECO:0000313" key="5">
    <source>
        <dbReference type="Proteomes" id="UP001551189"/>
    </source>
</evidence>
<evidence type="ECO:0000256" key="1">
    <source>
        <dbReference type="SAM" id="MobiDB-lite"/>
    </source>
</evidence>
<keyword evidence="2" id="KW-0732">Signal</keyword>
<evidence type="ECO:0000313" key="4">
    <source>
        <dbReference type="EMBL" id="MEU6801901.1"/>
    </source>
</evidence>
<keyword evidence="5" id="KW-1185">Reference proteome</keyword>
<gene>
    <name evidence="4" type="ORF">ABZ931_12925</name>
</gene>
<feature type="signal peptide" evidence="2">
    <location>
        <begin position="1"/>
        <end position="22"/>
    </location>
</feature>
<dbReference type="EMBL" id="JBEYXT010000044">
    <property type="protein sequence ID" value="MEU6801901.1"/>
    <property type="molecule type" value="Genomic_DNA"/>
</dbReference>
<proteinExistence type="predicted"/>
<dbReference type="RefSeq" id="WP_359694523.1">
    <property type="nucleotide sequence ID" value="NZ_JBEYXT010000044.1"/>
</dbReference>
<feature type="domain" description="PepSY" evidence="3">
    <location>
        <begin position="57"/>
        <end position="111"/>
    </location>
</feature>
<feature type="chain" id="PRO_5045532550" evidence="2">
    <location>
        <begin position="23"/>
        <end position="121"/>
    </location>
</feature>
<dbReference type="PROSITE" id="PS51257">
    <property type="entry name" value="PROKAR_LIPOPROTEIN"/>
    <property type="match status" value="1"/>
</dbReference>
<accession>A0ABV3AZB7</accession>
<dbReference type="Gene3D" id="3.30.505.20">
    <property type="match status" value="1"/>
</dbReference>
<dbReference type="Proteomes" id="UP001551189">
    <property type="component" value="Unassembled WGS sequence"/>
</dbReference>
<organism evidence="4 5">
    <name type="scientific">Streptomyces neyagawaensis</name>
    <dbReference type="NCBI Taxonomy" id="42238"/>
    <lineage>
        <taxon>Bacteria</taxon>
        <taxon>Bacillati</taxon>
        <taxon>Actinomycetota</taxon>
        <taxon>Actinomycetes</taxon>
        <taxon>Kitasatosporales</taxon>
        <taxon>Streptomycetaceae</taxon>
        <taxon>Streptomyces</taxon>
    </lineage>
</organism>